<evidence type="ECO:0000313" key="2">
    <source>
        <dbReference type="EMBL" id="KAE8296702.1"/>
    </source>
</evidence>
<dbReference type="AlphaFoldDB" id="A0A6G0IZQ1"/>
<keyword evidence="1" id="KW-0175">Coiled coil</keyword>
<dbReference type="EMBL" id="REGW02000005">
    <property type="protein sequence ID" value="KAE8296702.1"/>
    <property type="molecule type" value="Genomic_DNA"/>
</dbReference>
<proteinExistence type="predicted"/>
<organism evidence="2 3">
    <name type="scientific">Larimichthys crocea</name>
    <name type="common">Large yellow croaker</name>
    <name type="synonym">Pseudosciaena crocea</name>
    <dbReference type="NCBI Taxonomy" id="215358"/>
    <lineage>
        <taxon>Eukaryota</taxon>
        <taxon>Metazoa</taxon>
        <taxon>Chordata</taxon>
        <taxon>Craniata</taxon>
        <taxon>Vertebrata</taxon>
        <taxon>Euteleostomi</taxon>
        <taxon>Actinopterygii</taxon>
        <taxon>Neopterygii</taxon>
        <taxon>Teleostei</taxon>
        <taxon>Neoteleostei</taxon>
        <taxon>Acanthomorphata</taxon>
        <taxon>Eupercaria</taxon>
        <taxon>Sciaenidae</taxon>
        <taxon>Larimichthys</taxon>
    </lineage>
</organism>
<feature type="coiled-coil region" evidence="1">
    <location>
        <begin position="160"/>
        <end position="187"/>
    </location>
</feature>
<comment type="caution">
    <text evidence="2">The sequence shown here is derived from an EMBL/GenBank/DDBJ whole genome shotgun (WGS) entry which is preliminary data.</text>
</comment>
<accession>A0A6G0IZQ1</accession>
<protein>
    <submittedName>
        <fullName evidence="2">Uncharacterized protein</fullName>
    </submittedName>
</protein>
<sequence length="191" mass="21191">MEDNIQNEIIERLAHAVQCIVEVAREMPLISETLQFVQSAANIIRESNKRRTTFESCFGDEDATVKCNILGLCPTSWCVRALAVSRIIHAFGPLLQTLQTLQQDVRGEMKAKISGLLKQAKKGKTMFGLLRSEALFTPCEAVAKMLQAEKATAAGALECIQTLRERIQVLRNENENAMEELLNKTNASAAK</sequence>
<keyword evidence="3" id="KW-1185">Reference proteome</keyword>
<evidence type="ECO:0000313" key="3">
    <source>
        <dbReference type="Proteomes" id="UP000424527"/>
    </source>
</evidence>
<gene>
    <name evidence="2" type="ORF">D5F01_LYC05464</name>
</gene>
<reference evidence="2 3" key="1">
    <citation type="submission" date="2019-07" db="EMBL/GenBank/DDBJ databases">
        <title>Chromosome genome assembly for large yellow croaker.</title>
        <authorList>
            <person name="Xiao S."/>
        </authorList>
    </citation>
    <scope>NUCLEOTIDE SEQUENCE [LARGE SCALE GENOMIC DNA]</scope>
    <source>
        <strain evidence="2">JMULYC20181020</strain>
        <tissue evidence="2">Muscle</tissue>
    </source>
</reference>
<dbReference type="Proteomes" id="UP000424527">
    <property type="component" value="Unassembled WGS sequence"/>
</dbReference>
<evidence type="ECO:0000256" key="1">
    <source>
        <dbReference type="SAM" id="Coils"/>
    </source>
</evidence>
<name>A0A6G0IZQ1_LARCR</name>